<reference evidence="3 4" key="1">
    <citation type="submission" date="2018-01" db="EMBL/GenBank/DDBJ databases">
        <title>Harnessing the power of phylogenomics to disentangle the directionality and signatures of interkingdom host jumping in the parasitic fungal genus Tolypocladium.</title>
        <authorList>
            <person name="Quandt C.A."/>
            <person name="Patterson W."/>
            <person name="Spatafora J.W."/>
        </authorList>
    </citation>
    <scope>NUCLEOTIDE SEQUENCE [LARGE SCALE GENOMIC DNA]</scope>
    <source>
        <strain evidence="3 4">NRBC 100945</strain>
    </source>
</reference>
<dbReference type="Proteomes" id="UP000237481">
    <property type="component" value="Unassembled WGS sequence"/>
</dbReference>
<feature type="chain" id="PRO_5015584942" description="AB hydrolase-1 domain-containing protein" evidence="1">
    <location>
        <begin position="17"/>
        <end position="374"/>
    </location>
</feature>
<accession>A0A2S4KRL7</accession>
<dbReference type="InterPro" id="IPR000073">
    <property type="entry name" value="AB_hydrolase_1"/>
</dbReference>
<evidence type="ECO:0000256" key="1">
    <source>
        <dbReference type="SAM" id="SignalP"/>
    </source>
</evidence>
<feature type="domain" description="AB hydrolase-1" evidence="2">
    <location>
        <begin position="94"/>
        <end position="355"/>
    </location>
</feature>
<dbReference type="SUPFAM" id="SSF53474">
    <property type="entry name" value="alpha/beta-Hydrolases"/>
    <property type="match status" value="1"/>
</dbReference>
<protein>
    <recommendedName>
        <fullName evidence="2">AB hydrolase-1 domain-containing protein</fullName>
    </recommendedName>
</protein>
<dbReference type="Gene3D" id="3.40.50.1820">
    <property type="entry name" value="alpha/beta hydrolase"/>
    <property type="match status" value="1"/>
</dbReference>
<evidence type="ECO:0000313" key="4">
    <source>
        <dbReference type="Proteomes" id="UP000237481"/>
    </source>
</evidence>
<evidence type="ECO:0000259" key="2">
    <source>
        <dbReference type="Pfam" id="PF12697"/>
    </source>
</evidence>
<keyword evidence="4" id="KW-1185">Reference proteome</keyword>
<dbReference type="InterPro" id="IPR029058">
    <property type="entry name" value="AB_hydrolase_fold"/>
</dbReference>
<evidence type="ECO:0000313" key="3">
    <source>
        <dbReference type="EMBL" id="POR32810.1"/>
    </source>
</evidence>
<keyword evidence="1" id="KW-0732">Signal</keyword>
<feature type="signal peptide" evidence="1">
    <location>
        <begin position="1"/>
        <end position="16"/>
    </location>
</feature>
<dbReference type="STRING" id="94208.A0A2S4KRL7"/>
<dbReference type="EMBL" id="PKSG01000791">
    <property type="protein sequence ID" value="POR32810.1"/>
    <property type="molecule type" value="Genomic_DNA"/>
</dbReference>
<organism evidence="3 4">
    <name type="scientific">Tolypocladium paradoxum</name>
    <dbReference type="NCBI Taxonomy" id="94208"/>
    <lineage>
        <taxon>Eukaryota</taxon>
        <taxon>Fungi</taxon>
        <taxon>Dikarya</taxon>
        <taxon>Ascomycota</taxon>
        <taxon>Pezizomycotina</taxon>
        <taxon>Sordariomycetes</taxon>
        <taxon>Hypocreomycetidae</taxon>
        <taxon>Hypocreales</taxon>
        <taxon>Ophiocordycipitaceae</taxon>
        <taxon>Tolypocladium</taxon>
    </lineage>
</organism>
<dbReference type="Pfam" id="PF12697">
    <property type="entry name" value="Abhydrolase_6"/>
    <property type="match status" value="1"/>
</dbReference>
<name>A0A2S4KRL7_9HYPO</name>
<comment type="caution">
    <text evidence="3">The sequence shown here is derived from an EMBL/GenBank/DDBJ whole genome shotgun (WGS) entry which is preliminary data.</text>
</comment>
<gene>
    <name evidence="3" type="ORF">TPAR_06992</name>
</gene>
<dbReference type="OrthoDB" id="190201at2759"/>
<dbReference type="AlphaFoldDB" id="A0A2S4KRL7"/>
<sequence>MFRLAVLLALAAAAAAKHCRNITVPVSISARNGVFDIQPPKTEIEVTDFFFNFSKQNSNYTQSITNGFRTVTGEYKLATTYCEPDGGPGAVLQILTHGVGFDRSYWDFPFDNYKYSYVDKAIDQGYSTLSWDRLGIGHSSHGDPVSEIQIFLEVAALKELTQRARDGKVPCLGHKFNKIAHLGHSFGSAITFALTNMYPAVSDAIVLTGFSQVSSFIGLFALGGNFAPVKEIPTLRHRYAEGYVAPKSSIGFHINFFAPGDFDPRMLDVATKTGQPAAVGELLTVGSTGSTSEFGGPVLIITGEKDVPFCGGDCRNTMVIKNSAPNLIEMSKTSFKKASAFNATIVDHAGHGLNLQYSCGFTYKAILDFVRSHL</sequence>
<proteinExistence type="predicted"/>